<dbReference type="Gene3D" id="3.90.1170.30">
    <property type="entry name" value="Pyrimidine nucleoside phosphorylase-like, C-terminal domain"/>
    <property type="match status" value="1"/>
</dbReference>
<comment type="function">
    <text evidence="2">Catalyzes phosphorolysis of the pyrimidine nucleosides uridine, thymidine and 2'-deoxyuridine with the formation of the corresponding pyrimidine base and ribose-1-phosphate.</text>
</comment>
<dbReference type="RefSeq" id="WP_249283172.1">
    <property type="nucleotide sequence ID" value="NZ_JACRST010000013.1"/>
</dbReference>
<comment type="subunit">
    <text evidence="4">Homodimer.</text>
</comment>
<evidence type="ECO:0000256" key="5">
    <source>
        <dbReference type="ARBA" id="ARBA00011889"/>
    </source>
</evidence>
<evidence type="ECO:0000256" key="9">
    <source>
        <dbReference type="ARBA" id="ARBA00048453"/>
    </source>
</evidence>
<dbReference type="NCBIfam" id="TIGR02644">
    <property type="entry name" value="Y_phosphoryl"/>
    <property type="match status" value="1"/>
</dbReference>
<evidence type="ECO:0000313" key="12">
    <source>
        <dbReference type="EMBL" id="MBC8547101.1"/>
    </source>
</evidence>
<evidence type="ECO:0000256" key="7">
    <source>
        <dbReference type="ARBA" id="ARBA00022676"/>
    </source>
</evidence>
<protein>
    <recommendedName>
        <fullName evidence="6">Pyrimidine-nucleoside phosphorylase</fullName>
        <ecNumber evidence="5">2.4.2.2</ecNumber>
    </recommendedName>
</protein>
<dbReference type="InterPro" id="IPR000312">
    <property type="entry name" value="Glycosyl_Trfase_fam3"/>
</dbReference>
<feature type="domain" description="Pyrimidine nucleoside phosphorylase C-terminal" evidence="11">
    <location>
        <begin position="344"/>
        <end position="418"/>
    </location>
</feature>
<evidence type="ECO:0000259" key="11">
    <source>
        <dbReference type="SMART" id="SM00941"/>
    </source>
</evidence>
<comment type="catalytic activity">
    <reaction evidence="9">
        <text>uridine + phosphate = alpha-D-ribose 1-phosphate + uracil</text>
        <dbReference type="Rhea" id="RHEA:24388"/>
        <dbReference type="ChEBI" id="CHEBI:16704"/>
        <dbReference type="ChEBI" id="CHEBI:17568"/>
        <dbReference type="ChEBI" id="CHEBI:43474"/>
        <dbReference type="ChEBI" id="CHEBI:57720"/>
        <dbReference type="EC" id="2.4.2.2"/>
    </reaction>
</comment>
<dbReference type="InterPro" id="IPR035902">
    <property type="entry name" value="Nuc_phospho_transferase"/>
</dbReference>
<dbReference type="EC" id="2.4.2.2" evidence="5"/>
<dbReference type="PROSITE" id="PS00647">
    <property type="entry name" value="THYMID_PHOSPHORYLASE"/>
    <property type="match status" value="1"/>
</dbReference>
<dbReference type="PIRSF" id="PIRSF000478">
    <property type="entry name" value="TP_PyNP"/>
    <property type="match status" value="1"/>
</dbReference>
<evidence type="ECO:0000256" key="8">
    <source>
        <dbReference type="ARBA" id="ARBA00022679"/>
    </source>
</evidence>
<dbReference type="Proteomes" id="UP000653127">
    <property type="component" value="Unassembled WGS sequence"/>
</dbReference>
<organism evidence="12 13">
    <name type="scientific">Ligaoa zhengdingensis</name>
    <dbReference type="NCBI Taxonomy" id="2763658"/>
    <lineage>
        <taxon>Bacteria</taxon>
        <taxon>Bacillati</taxon>
        <taxon>Bacillota</taxon>
        <taxon>Clostridia</taxon>
        <taxon>Eubacteriales</taxon>
        <taxon>Oscillospiraceae</taxon>
        <taxon>Ligaoa</taxon>
    </lineage>
</organism>
<dbReference type="NCBIfam" id="NF004490">
    <property type="entry name" value="PRK05820.1"/>
    <property type="match status" value="1"/>
</dbReference>
<keyword evidence="13" id="KW-1185">Reference proteome</keyword>
<dbReference type="Pfam" id="PF02885">
    <property type="entry name" value="Glycos_trans_3N"/>
    <property type="match status" value="1"/>
</dbReference>
<comment type="caution">
    <text evidence="12">The sequence shown here is derived from an EMBL/GenBank/DDBJ whole genome shotgun (WGS) entry which is preliminary data.</text>
</comment>
<dbReference type="FunFam" id="3.40.1030.10:FF:000003">
    <property type="entry name" value="Pyrimidine-nucleoside phosphorylase"/>
    <property type="match status" value="1"/>
</dbReference>
<accession>A0A926I5B2</accession>
<dbReference type="GO" id="GO:0004645">
    <property type="term" value="F:1,4-alpha-oligoglucan phosphorylase activity"/>
    <property type="evidence" value="ECO:0007669"/>
    <property type="project" value="InterPro"/>
</dbReference>
<evidence type="ECO:0000313" key="13">
    <source>
        <dbReference type="Proteomes" id="UP000653127"/>
    </source>
</evidence>
<evidence type="ECO:0000256" key="10">
    <source>
        <dbReference type="ARBA" id="ARBA00048525"/>
    </source>
</evidence>
<dbReference type="InterPro" id="IPR000053">
    <property type="entry name" value="Thymidine/pyrmidine_PPase"/>
</dbReference>
<dbReference type="GO" id="GO:0006206">
    <property type="term" value="P:pyrimidine nucleobase metabolic process"/>
    <property type="evidence" value="ECO:0007669"/>
    <property type="project" value="InterPro"/>
</dbReference>
<dbReference type="InterPro" id="IPR018090">
    <property type="entry name" value="Pyrmidine_PPas_bac/euk"/>
</dbReference>
<evidence type="ECO:0000256" key="4">
    <source>
        <dbReference type="ARBA" id="ARBA00011738"/>
    </source>
</evidence>
<comment type="catalytic activity">
    <reaction evidence="10">
        <text>thymidine + phosphate = 2-deoxy-alpha-D-ribose 1-phosphate + thymine</text>
        <dbReference type="Rhea" id="RHEA:16037"/>
        <dbReference type="ChEBI" id="CHEBI:17748"/>
        <dbReference type="ChEBI" id="CHEBI:17821"/>
        <dbReference type="ChEBI" id="CHEBI:43474"/>
        <dbReference type="ChEBI" id="CHEBI:57259"/>
        <dbReference type="EC" id="2.4.2.2"/>
    </reaction>
</comment>
<dbReference type="AlphaFoldDB" id="A0A926I5B2"/>
<dbReference type="SUPFAM" id="SSF52418">
    <property type="entry name" value="Nucleoside phosphorylase/phosphoribosyltransferase catalytic domain"/>
    <property type="match status" value="1"/>
</dbReference>
<dbReference type="GO" id="GO:0005829">
    <property type="term" value="C:cytosol"/>
    <property type="evidence" value="ECO:0007669"/>
    <property type="project" value="TreeGrafter"/>
</dbReference>
<dbReference type="InterPro" id="IPR017459">
    <property type="entry name" value="Glycosyl_Trfase_fam3_N_dom"/>
</dbReference>
<name>A0A926I5B2_9FIRM</name>
<evidence type="ECO:0000256" key="2">
    <source>
        <dbReference type="ARBA" id="ARBA00003877"/>
    </source>
</evidence>
<proteinExistence type="inferred from homology"/>
<evidence type="ECO:0000256" key="1">
    <source>
        <dbReference type="ARBA" id="ARBA00001066"/>
    </source>
</evidence>
<comment type="similarity">
    <text evidence="3">Belongs to the thymidine/pyrimidine-nucleoside phosphorylase family.</text>
</comment>
<dbReference type="EMBL" id="JACRST010000013">
    <property type="protein sequence ID" value="MBC8547101.1"/>
    <property type="molecule type" value="Genomic_DNA"/>
</dbReference>
<dbReference type="PANTHER" id="PTHR10515:SF0">
    <property type="entry name" value="THYMIDINE PHOSPHORYLASE"/>
    <property type="match status" value="1"/>
</dbReference>
<dbReference type="InterPro" id="IPR036320">
    <property type="entry name" value="Glycosyl_Trfase_fam3_N_dom_sf"/>
</dbReference>
<dbReference type="Gene3D" id="3.40.1030.10">
    <property type="entry name" value="Nucleoside phosphorylase/phosphoribosyltransferase catalytic domain"/>
    <property type="match status" value="1"/>
</dbReference>
<dbReference type="InterPro" id="IPR036566">
    <property type="entry name" value="PYNP-like_C_sf"/>
</dbReference>
<keyword evidence="7 12" id="KW-0328">Glycosyltransferase</keyword>
<comment type="catalytic activity">
    <reaction evidence="1">
        <text>2'-deoxyuridine + phosphate = 2-deoxy-alpha-D-ribose 1-phosphate + uracil</text>
        <dbReference type="Rhea" id="RHEA:22824"/>
        <dbReference type="ChEBI" id="CHEBI:16450"/>
        <dbReference type="ChEBI" id="CHEBI:17568"/>
        <dbReference type="ChEBI" id="CHEBI:43474"/>
        <dbReference type="ChEBI" id="CHEBI:57259"/>
        <dbReference type="EC" id="2.4.2.2"/>
    </reaction>
</comment>
<dbReference type="InterPro" id="IPR013102">
    <property type="entry name" value="PYNP_C"/>
</dbReference>
<reference evidence="12" key="1">
    <citation type="submission" date="2020-08" db="EMBL/GenBank/DDBJ databases">
        <title>Genome public.</title>
        <authorList>
            <person name="Liu C."/>
            <person name="Sun Q."/>
        </authorList>
    </citation>
    <scope>NUCLEOTIDE SEQUENCE</scope>
    <source>
        <strain evidence="12">NSJ-31</strain>
    </source>
</reference>
<dbReference type="PANTHER" id="PTHR10515">
    <property type="entry name" value="THYMIDINE PHOSPHORYLASE"/>
    <property type="match status" value="1"/>
</dbReference>
<dbReference type="Pfam" id="PF00591">
    <property type="entry name" value="Glycos_transf_3"/>
    <property type="match status" value="1"/>
</dbReference>
<evidence type="ECO:0000256" key="3">
    <source>
        <dbReference type="ARBA" id="ARBA00006915"/>
    </source>
</evidence>
<gene>
    <name evidence="12" type="ORF">H8711_09185</name>
</gene>
<dbReference type="SUPFAM" id="SSF54680">
    <property type="entry name" value="Pyrimidine nucleoside phosphorylase C-terminal domain"/>
    <property type="match status" value="1"/>
</dbReference>
<sequence length="440" mass="46415">MRMYDIIMAKRLGQVLTDEQIRFAVEGFTRGCIPDYQMSALLMAICFQGMNEHETAYLTDCMARSGDMIDLSPIPGVKVDKHSTGGVGDKTSLVIGPIVASCGVPVAKMSGRGLGHTGGTLDKLESIPGLSVDIGKERFFEIVRDVGLSIIGQTGDVAPADKKLYALRDVTATVDNISLIASSIMSKKLAAGSDAILLDVKTGSGAFMKTLDDSVALAQAMVSIGEQMGRRTVALITDMDLPLGHAIGNALEVVEAVDTLRGHGPADFTEVCLQLASNMLLLAGKGELPACRAMAEDAVASGRAFAKFKAMAAAQGGDTSVLDDTAKFPRAPIVHEVKAPQSGYISHMDATRCGIASVALGAGRASKEDAIDHSAGILLHRKTGDRVERGEVLAELFTAREASVQEAEQMLLGAITFAQERPAPHNLVYARVTAAAVERF</sequence>
<dbReference type="InterPro" id="IPR017872">
    <property type="entry name" value="Pyrmidine_PPase_CS"/>
</dbReference>
<dbReference type="SMART" id="SM00941">
    <property type="entry name" value="PYNP_C"/>
    <property type="match status" value="1"/>
</dbReference>
<dbReference type="SUPFAM" id="SSF47648">
    <property type="entry name" value="Nucleoside phosphorylase/phosphoribosyltransferase N-terminal domain"/>
    <property type="match status" value="1"/>
</dbReference>
<evidence type="ECO:0000256" key="6">
    <source>
        <dbReference type="ARBA" id="ARBA00014680"/>
    </source>
</evidence>
<dbReference type="GO" id="GO:0009032">
    <property type="term" value="F:thymidine phosphorylase activity"/>
    <property type="evidence" value="ECO:0007669"/>
    <property type="project" value="TreeGrafter"/>
</dbReference>
<dbReference type="Pfam" id="PF07831">
    <property type="entry name" value="PYNP_C"/>
    <property type="match status" value="1"/>
</dbReference>
<dbReference type="Gene3D" id="1.20.970.10">
    <property type="entry name" value="Transferase, Pyrimidine Nucleoside Phosphorylase, Chain C"/>
    <property type="match status" value="1"/>
</dbReference>
<keyword evidence="8 12" id="KW-0808">Transferase</keyword>
<dbReference type="GO" id="GO:0006213">
    <property type="term" value="P:pyrimidine nucleoside metabolic process"/>
    <property type="evidence" value="ECO:0007669"/>
    <property type="project" value="InterPro"/>
</dbReference>
<dbReference type="NCBIfam" id="NF004747">
    <property type="entry name" value="PRK06078.1"/>
    <property type="match status" value="1"/>
</dbReference>